<reference evidence="2" key="1">
    <citation type="submission" date="2022-11" db="UniProtKB">
        <authorList>
            <consortium name="WormBaseParasite"/>
        </authorList>
    </citation>
    <scope>IDENTIFICATION</scope>
</reference>
<evidence type="ECO:0000313" key="2">
    <source>
        <dbReference type="WBParaSite" id="JU765_v2.g16485.t1"/>
    </source>
</evidence>
<organism evidence="1 2">
    <name type="scientific">Panagrolaimus sp. JU765</name>
    <dbReference type="NCBI Taxonomy" id="591449"/>
    <lineage>
        <taxon>Eukaryota</taxon>
        <taxon>Metazoa</taxon>
        <taxon>Ecdysozoa</taxon>
        <taxon>Nematoda</taxon>
        <taxon>Chromadorea</taxon>
        <taxon>Rhabditida</taxon>
        <taxon>Tylenchina</taxon>
        <taxon>Panagrolaimomorpha</taxon>
        <taxon>Panagrolaimoidea</taxon>
        <taxon>Panagrolaimidae</taxon>
        <taxon>Panagrolaimus</taxon>
    </lineage>
</organism>
<accession>A0AC34QHX2</accession>
<evidence type="ECO:0000313" key="1">
    <source>
        <dbReference type="Proteomes" id="UP000887576"/>
    </source>
</evidence>
<sequence>MEYRCAACLGIMAVYWVSEVIPLPATAMLPMILFPITGVMASQNVAKEFLNDVTFLFIGGLIVAMAVERSELHERIALRVLTLVGSQPKWIMLGFMIVTGLLSAFISNTATTAMLVPVCQSVIVQLLRSYRLHGQSVASRAELLECGENDAPKPRFKEKKMAKGLILSICFAANIGGTGTITGTATNLVMLGQLSTLYPGADTGINFITWVQFCFPLMIVCLFTCWLILVLLFLYNGPGAAEEVTQIMHDRYEKLPRMTFAEKSVALCFLSLLTLWVLPQVAPQLFAFLPEGYFTDATSAMIIASLLFALPAEKPRWLLLCMNEDLEKEETKKSCTYARLMDWKTMQDRFPWGILLLLGGGFALAAGVKESGLSELLGQQLSAIGSLPLWAIQILIICITVFITNICSNTVVVSICVPLLAELAEHAHFHPLSLMMPVTIASSFAFILPVGTAPNAIVFGSGMLKVTDMMFSGLIVSLATCTLILGYINTIGPIILPMDATEFWHEVNSTAFML</sequence>
<dbReference type="Proteomes" id="UP000887576">
    <property type="component" value="Unplaced"/>
</dbReference>
<protein>
    <submittedName>
        <fullName evidence="2">Uncharacterized protein</fullName>
    </submittedName>
</protein>
<name>A0AC34QHX2_9BILA</name>
<proteinExistence type="predicted"/>
<dbReference type="WBParaSite" id="JU765_v2.g16485.t1">
    <property type="protein sequence ID" value="JU765_v2.g16485.t1"/>
    <property type="gene ID" value="JU765_v2.g16485"/>
</dbReference>